<feature type="transmembrane region" description="Helical" evidence="11">
    <location>
        <begin position="402"/>
        <end position="421"/>
    </location>
</feature>
<dbReference type="Proteomes" id="UP000029553">
    <property type="component" value="Unassembled WGS sequence"/>
</dbReference>
<feature type="transmembrane region" description="Helical" evidence="11">
    <location>
        <begin position="277"/>
        <end position="301"/>
    </location>
</feature>
<accession>A0A096FH43</accession>
<evidence type="ECO:0000313" key="13">
    <source>
        <dbReference type="Proteomes" id="UP000029553"/>
    </source>
</evidence>
<feature type="transmembrane region" description="Helical" evidence="11">
    <location>
        <begin position="25"/>
        <end position="49"/>
    </location>
</feature>
<dbReference type="Pfam" id="PF00654">
    <property type="entry name" value="Voltage_CLC"/>
    <property type="match status" value="1"/>
</dbReference>
<dbReference type="EMBL" id="AWOR01000046">
    <property type="protein sequence ID" value="KGH29661.1"/>
    <property type="molecule type" value="Genomic_DNA"/>
</dbReference>
<evidence type="ECO:0000256" key="6">
    <source>
        <dbReference type="ARBA" id="ARBA00023136"/>
    </source>
</evidence>
<feature type="region of interest" description="Disordered" evidence="10">
    <location>
        <begin position="439"/>
        <end position="478"/>
    </location>
</feature>
<dbReference type="PRINTS" id="PR00762">
    <property type="entry name" value="CLCHANNEL"/>
</dbReference>
<dbReference type="CDD" id="cd01034">
    <property type="entry name" value="EriC_like"/>
    <property type="match status" value="1"/>
</dbReference>
<evidence type="ECO:0000256" key="11">
    <source>
        <dbReference type="SAM" id="Phobius"/>
    </source>
</evidence>
<evidence type="ECO:0000256" key="3">
    <source>
        <dbReference type="ARBA" id="ARBA00022692"/>
    </source>
</evidence>
<evidence type="ECO:0000256" key="8">
    <source>
        <dbReference type="ARBA" id="ARBA00023214"/>
    </source>
</evidence>
<evidence type="ECO:0000256" key="4">
    <source>
        <dbReference type="ARBA" id="ARBA00022989"/>
    </source>
</evidence>
<dbReference type="SUPFAM" id="SSF81340">
    <property type="entry name" value="Clc chloride channel"/>
    <property type="match status" value="1"/>
</dbReference>
<dbReference type="GO" id="GO:0005254">
    <property type="term" value="F:chloride channel activity"/>
    <property type="evidence" value="ECO:0007669"/>
    <property type="project" value="UniProtKB-KW"/>
</dbReference>
<comment type="subcellular location">
    <subcellularLocation>
        <location evidence="1">Membrane</location>
        <topology evidence="1">Multi-pass membrane protein</topology>
    </subcellularLocation>
</comment>
<dbReference type="RefSeq" id="WP_034369805.1">
    <property type="nucleotide sequence ID" value="NZ_AWOR01000046.1"/>
</dbReference>
<keyword evidence="2" id="KW-0813">Transport</keyword>
<keyword evidence="6 11" id="KW-0472">Membrane</keyword>
<feature type="transmembrane region" description="Helical" evidence="11">
    <location>
        <begin position="357"/>
        <end position="382"/>
    </location>
</feature>
<comment type="caution">
    <text evidence="12">The sequence shown here is derived from an EMBL/GenBank/DDBJ whole genome shotgun (WGS) entry which is preliminary data.</text>
</comment>
<keyword evidence="3 11" id="KW-0812">Transmembrane</keyword>
<feature type="transmembrane region" description="Helical" evidence="11">
    <location>
        <begin position="201"/>
        <end position="225"/>
    </location>
</feature>
<evidence type="ECO:0000256" key="5">
    <source>
        <dbReference type="ARBA" id="ARBA00023065"/>
    </source>
</evidence>
<gene>
    <name evidence="12" type="ORF">P353_13440</name>
</gene>
<dbReference type="InterPro" id="IPR014743">
    <property type="entry name" value="Cl-channel_core"/>
</dbReference>
<dbReference type="InterPro" id="IPR050368">
    <property type="entry name" value="ClC-type_chloride_channel"/>
</dbReference>
<dbReference type="PANTHER" id="PTHR43427:SF6">
    <property type="entry name" value="CHLORIDE CHANNEL PROTEIN CLC-E"/>
    <property type="match status" value="1"/>
</dbReference>
<name>A0A096FH43_COMTE</name>
<evidence type="ECO:0000256" key="2">
    <source>
        <dbReference type="ARBA" id="ARBA00022448"/>
    </source>
</evidence>
<feature type="transmembrane region" description="Helical" evidence="11">
    <location>
        <begin position="61"/>
        <end position="79"/>
    </location>
</feature>
<evidence type="ECO:0000256" key="1">
    <source>
        <dbReference type="ARBA" id="ARBA00004141"/>
    </source>
</evidence>
<keyword evidence="4 11" id="KW-1133">Transmembrane helix</keyword>
<sequence>MQQEPDFFHNLNEEMRDGKRWLERTVVLAYAAAAGLSVVAFTLLAEAAFGFFESIYHGVNGWLVLIWMPAITAAAVWATRKWAPGASGSGIPQVIATLEPAVDAGLRKRFVSLWLSFAKIVLSSAGFLAGLSIGREGPSVQVAAGVMHSARRWLGPKSVINTHALLVAGGAAGIAAAFNAPLAGVVFAIEELSRKLESRSSGLIIAAIVLAGLMGVSVFGNLSYFGRIRVAELGWRDLLPCLAVALTCGVLGGLFAKLMTHSLTSSTERLNKLRSRFPIRFAAVLALLIAVIGVVTGGATFGAGSEAVKHMLQGEADVPEFYVTLKFIATWLSAWVGVPGGIFAPSLSIGAGVGNNVASIVGTTDIAPALIAMGMAAFLAAVTQAPLTAFIIVMEMVDGHSLVLSLMASAMIASMISRMIARPLYESLALHMLQVARASLPKEPEPEPETAAAPAESTQPVALNESSEPDALQKSRQG</sequence>
<feature type="compositionally biased region" description="Polar residues" evidence="10">
    <location>
        <begin position="457"/>
        <end position="466"/>
    </location>
</feature>
<organism evidence="12 13">
    <name type="scientific">Comamonas testosteroni</name>
    <name type="common">Pseudomonas testosteroni</name>
    <dbReference type="NCBI Taxonomy" id="285"/>
    <lineage>
        <taxon>Bacteria</taxon>
        <taxon>Pseudomonadati</taxon>
        <taxon>Pseudomonadota</taxon>
        <taxon>Betaproteobacteria</taxon>
        <taxon>Burkholderiales</taxon>
        <taxon>Comamonadaceae</taxon>
        <taxon>Comamonas</taxon>
    </lineage>
</organism>
<feature type="transmembrane region" description="Helical" evidence="11">
    <location>
        <begin position="321"/>
        <end position="345"/>
    </location>
</feature>
<dbReference type="GO" id="GO:0034707">
    <property type="term" value="C:chloride channel complex"/>
    <property type="evidence" value="ECO:0007669"/>
    <property type="project" value="UniProtKB-KW"/>
</dbReference>
<feature type="transmembrane region" description="Helical" evidence="11">
    <location>
        <begin position="164"/>
        <end position="189"/>
    </location>
</feature>
<dbReference type="InterPro" id="IPR001807">
    <property type="entry name" value="ClC"/>
</dbReference>
<evidence type="ECO:0000256" key="7">
    <source>
        <dbReference type="ARBA" id="ARBA00023173"/>
    </source>
</evidence>
<evidence type="ECO:0000256" key="10">
    <source>
        <dbReference type="SAM" id="MobiDB-lite"/>
    </source>
</evidence>
<dbReference type="AlphaFoldDB" id="A0A096FH43"/>
<reference evidence="12 13" key="1">
    <citation type="submission" date="2013-09" db="EMBL/GenBank/DDBJ databases">
        <title>High correlation between genotypes and phenotypes of environmental bacteria Comamonas testosteroni strains.</title>
        <authorList>
            <person name="Liu L."/>
            <person name="Zhu W."/>
            <person name="Xia X."/>
            <person name="Xu B."/>
            <person name="Luo M."/>
            <person name="Wang G."/>
        </authorList>
    </citation>
    <scope>NUCLEOTIDE SEQUENCE [LARGE SCALE GENOMIC DNA]</scope>
    <source>
        <strain evidence="12 13">JL40</strain>
    </source>
</reference>
<dbReference type="PANTHER" id="PTHR43427">
    <property type="entry name" value="CHLORIDE CHANNEL PROTEIN CLC-E"/>
    <property type="match status" value="1"/>
</dbReference>
<feature type="transmembrane region" description="Helical" evidence="11">
    <location>
        <begin position="113"/>
        <end position="133"/>
    </location>
</feature>
<keyword evidence="7" id="KW-0869">Chloride channel</keyword>
<keyword evidence="8" id="KW-0868">Chloride</keyword>
<proteinExistence type="predicted"/>
<evidence type="ECO:0000256" key="9">
    <source>
        <dbReference type="ARBA" id="ARBA00023303"/>
    </source>
</evidence>
<keyword evidence="9" id="KW-0407">Ion channel</keyword>
<keyword evidence="5" id="KW-0406">Ion transport</keyword>
<evidence type="ECO:0000313" key="12">
    <source>
        <dbReference type="EMBL" id="KGH29661.1"/>
    </source>
</evidence>
<protein>
    <submittedName>
        <fullName evidence="12">Chloride channel protein</fullName>
    </submittedName>
</protein>
<feature type="transmembrane region" description="Helical" evidence="11">
    <location>
        <begin position="237"/>
        <end position="256"/>
    </location>
</feature>
<dbReference type="Gene3D" id="1.10.3080.10">
    <property type="entry name" value="Clc chloride channel"/>
    <property type="match status" value="1"/>
</dbReference>